<dbReference type="GO" id="GO:0016020">
    <property type="term" value="C:membrane"/>
    <property type="evidence" value="ECO:0007669"/>
    <property type="project" value="UniProtKB-SubCell"/>
</dbReference>
<gene>
    <name evidence="11" type="ORF">CHR90_04145</name>
</gene>
<dbReference type="InterPro" id="IPR003834">
    <property type="entry name" value="Cyt_c_assmbl_TM_dom"/>
</dbReference>
<evidence type="ECO:0000256" key="6">
    <source>
        <dbReference type="ARBA" id="ARBA00023284"/>
    </source>
</evidence>
<evidence type="ECO:0000256" key="4">
    <source>
        <dbReference type="ARBA" id="ARBA00022989"/>
    </source>
</evidence>
<dbReference type="GO" id="GO:0015035">
    <property type="term" value="F:protein-disulfide reductase activity"/>
    <property type="evidence" value="ECO:0007669"/>
    <property type="project" value="TreeGrafter"/>
</dbReference>
<feature type="transmembrane region" description="Helical" evidence="7">
    <location>
        <begin position="335"/>
        <end position="353"/>
    </location>
</feature>
<dbReference type="InterPro" id="IPR017937">
    <property type="entry name" value="Thioredoxin_CS"/>
</dbReference>
<accession>A0A255XUI4</accession>
<feature type="transmembrane region" description="Helical" evidence="7">
    <location>
        <begin position="540"/>
        <end position="559"/>
    </location>
</feature>
<dbReference type="RefSeq" id="WP_094407723.1">
    <property type="nucleotide sequence ID" value="NZ_BMJZ01000009.1"/>
</dbReference>
<feature type="transmembrane region" description="Helical" evidence="7">
    <location>
        <begin position="417"/>
        <end position="443"/>
    </location>
</feature>
<dbReference type="InterPro" id="IPR035671">
    <property type="entry name" value="DsbD_gamma"/>
</dbReference>
<dbReference type="OrthoDB" id="9811036at2"/>
<dbReference type="SUPFAM" id="SSF52833">
    <property type="entry name" value="Thioredoxin-like"/>
    <property type="match status" value="1"/>
</dbReference>
<dbReference type="PANTHER" id="PTHR32234">
    <property type="entry name" value="THIOL:DISULFIDE INTERCHANGE PROTEIN DSBD"/>
    <property type="match status" value="1"/>
</dbReference>
<evidence type="ECO:0000256" key="5">
    <source>
        <dbReference type="ARBA" id="ARBA00023136"/>
    </source>
</evidence>
<keyword evidence="4 7" id="KW-1133">Transmembrane helix</keyword>
<dbReference type="CDD" id="cd02953">
    <property type="entry name" value="DsbDgamma"/>
    <property type="match status" value="1"/>
</dbReference>
<feature type="transmembrane region" description="Helical" evidence="7">
    <location>
        <begin position="289"/>
        <end position="314"/>
    </location>
</feature>
<evidence type="ECO:0000259" key="10">
    <source>
        <dbReference type="Pfam" id="PF11412"/>
    </source>
</evidence>
<feature type="transmembrane region" description="Helical" evidence="7">
    <location>
        <begin position="449"/>
        <end position="471"/>
    </location>
</feature>
<evidence type="ECO:0000313" key="11">
    <source>
        <dbReference type="EMBL" id="OYQ20572.1"/>
    </source>
</evidence>
<sequence length="686" mass="70473">MGYPLAIVKRFCAVLLLCLLPVAAARAAATDWIGDGNAAVRLLTATDAIGGTDRVTLALEFRFAPGWHGYWRTPGEAGLPPTLDWTGSQNLIYADLRYPAPKRAVLLGIETFAYEQALVLPIEAKLLDAGQALPLKLGVDYLACAEICVPYRADLALTLPPGPGGPALDAARIAEGLALLPGSADAAGMTVEDAAISGDRLRLTLAFATPLTATERAGLDLFLEGPASLTAPRPDMSGSASRLSLEMPLKGASAEEILKAGLTGTLVAGERRAEFPITPVLAAAPAGNWAVMLGLALLGGLILNLMPCVLPVLSLKLLGLVGSGGRATAAVRGDLLAAAAGILVSFLVLAGAASALKLAGGAVGWGIQFQQPWFLAGMVGVLALFAGSLLGGREIALPVAVSSWAGGIGRGSRGESFLSGMVATLLATPCSAPFVGTAVGFALAQGPAAIFAIFGALALGFAAPFLLLAVFPGWVRFLPKPGAWMLWVKRGFGLALLATGGWLLTVLAALVDPLALAAVGFLALALLGAMIGLRRGVAAAAVAGLIGIAALPSLAARWAPPPAPVALHDTLWQPWSPDTLDAARAEGTVIFLDITADWCLTCKANKLAVLDRDTVRRALAAPSTLALRADWTRPNPAIAAFLNRHGRYGIPFNIVYGPGAPEGLLLPELLTLDSVQEALRRAGGKS</sequence>
<dbReference type="Pfam" id="PF11412">
    <property type="entry name" value="DsbD_N"/>
    <property type="match status" value="1"/>
</dbReference>
<dbReference type="Proteomes" id="UP000216361">
    <property type="component" value="Unassembled WGS sequence"/>
</dbReference>
<name>A0A255XUI4_9PROT</name>
<comment type="caution">
    <text evidence="11">The sequence shown here is derived from an EMBL/GenBank/DDBJ whole genome shotgun (WGS) entry which is preliminary data.</text>
</comment>
<evidence type="ECO:0000256" key="8">
    <source>
        <dbReference type="SAM" id="SignalP"/>
    </source>
</evidence>
<reference evidence="11 12" key="1">
    <citation type="submission" date="2017-07" db="EMBL/GenBank/DDBJ databases">
        <title>Elstera cyanobacteriorum sp. nov., a novel bacterium isolated from cyanobacterial aggregates in a eutrophic lake.</title>
        <authorList>
            <person name="Cai H."/>
        </authorList>
    </citation>
    <scope>NUCLEOTIDE SEQUENCE [LARGE SCALE GENOMIC DNA]</scope>
    <source>
        <strain evidence="11 12">TH019</strain>
    </source>
</reference>
<keyword evidence="2 7" id="KW-0812">Transmembrane</keyword>
<organism evidence="11 12">
    <name type="scientific">Elstera cyanobacteriorum</name>
    <dbReference type="NCBI Taxonomy" id="2022747"/>
    <lineage>
        <taxon>Bacteria</taxon>
        <taxon>Pseudomonadati</taxon>
        <taxon>Pseudomonadota</taxon>
        <taxon>Alphaproteobacteria</taxon>
        <taxon>Rhodospirillales</taxon>
        <taxon>Rhodospirillaceae</taxon>
        <taxon>Elstera</taxon>
    </lineage>
</organism>
<feature type="domain" description="Cytochrome C biogenesis protein transmembrane" evidence="9">
    <location>
        <begin position="291"/>
        <end position="505"/>
    </location>
</feature>
<evidence type="ECO:0000256" key="7">
    <source>
        <dbReference type="SAM" id="Phobius"/>
    </source>
</evidence>
<dbReference type="AlphaFoldDB" id="A0A255XUI4"/>
<evidence type="ECO:0000259" key="9">
    <source>
        <dbReference type="Pfam" id="PF02683"/>
    </source>
</evidence>
<feature type="chain" id="PRO_5012558731" evidence="8">
    <location>
        <begin position="28"/>
        <end position="686"/>
    </location>
</feature>
<dbReference type="PROSITE" id="PS00194">
    <property type="entry name" value="THIOREDOXIN_1"/>
    <property type="match status" value="1"/>
</dbReference>
<dbReference type="InterPro" id="IPR028250">
    <property type="entry name" value="DsbDN"/>
</dbReference>
<dbReference type="Gene3D" id="3.40.30.10">
    <property type="entry name" value="Glutaredoxin"/>
    <property type="match status" value="1"/>
</dbReference>
<feature type="signal peptide" evidence="8">
    <location>
        <begin position="1"/>
        <end position="27"/>
    </location>
</feature>
<dbReference type="GO" id="GO:0017004">
    <property type="term" value="P:cytochrome complex assembly"/>
    <property type="evidence" value="ECO:0007669"/>
    <property type="project" value="UniProtKB-KW"/>
</dbReference>
<evidence type="ECO:0000256" key="3">
    <source>
        <dbReference type="ARBA" id="ARBA00022748"/>
    </source>
</evidence>
<keyword evidence="5 7" id="KW-0472">Membrane</keyword>
<keyword evidence="6" id="KW-0676">Redox-active center</keyword>
<proteinExistence type="predicted"/>
<feature type="domain" description="Thiol:disulfide interchange protein DsbD N-terminal" evidence="10">
    <location>
        <begin position="51"/>
        <end position="158"/>
    </location>
</feature>
<feature type="transmembrane region" description="Helical" evidence="7">
    <location>
        <begin position="373"/>
        <end position="396"/>
    </location>
</feature>
<keyword evidence="3" id="KW-0201">Cytochrome c-type biogenesis</keyword>
<dbReference type="GO" id="GO:0045454">
    <property type="term" value="P:cell redox homeostasis"/>
    <property type="evidence" value="ECO:0007669"/>
    <property type="project" value="TreeGrafter"/>
</dbReference>
<dbReference type="Pfam" id="PF02683">
    <property type="entry name" value="DsbD_TM"/>
    <property type="match status" value="1"/>
</dbReference>
<feature type="transmembrane region" description="Helical" evidence="7">
    <location>
        <begin position="516"/>
        <end position="533"/>
    </location>
</feature>
<evidence type="ECO:0000256" key="1">
    <source>
        <dbReference type="ARBA" id="ARBA00004141"/>
    </source>
</evidence>
<evidence type="ECO:0000313" key="12">
    <source>
        <dbReference type="Proteomes" id="UP000216361"/>
    </source>
</evidence>
<dbReference type="PANTHER" id="PTHR32234:SF3">
    <property type="entry name" value="SUPPRESSION OF COPPER SENSITIVITY PROTEIN"/>
    <property type="match status" value="1"/>
</dbReference>
<comment type="subcellular location">
    <subcellularLocation>
        <location evidence="1">Membrane</location>
        <topology evidence="1">Multi-pass membrane protein</topology>
    </subcellularLocation>
</comment>
<dbReference type="Pfam" id="PF13899">
    <property type="entry name" value="Thioredoxin_7"/>
    <property type="match status" value="1"/>
</dbReference>
<dbReference type="InterPro" id="IPR036249">
    <property type="entry name" value="Thioredoxin-like_sf"/>
</dbReference>
<dbReference type="EMBL" id="NOXS01000027">
    <property type="protein sequence ID" value="OYQ20572.1"/>
    <property type="molecule type" value="Genomic_DNA"/>
</dbReference>
<feature type="transmembrane region" description="Helical" evidence="7">
    <location>
        <begin position="492"/>
        <end position="510"/>
    </location>
</feature>
<keyword evidence="12" id="KW-1185">Reference proteome</keyword>
<evidence type="ECO:0000256" key="2">
    <source>
        <dbReference type="ARBA" id="ARBA00022692"/>
    </source>
</evidence>
<protein>
    <submittedName>
        <fullName evidence="11">Uncharacterized protein</fullName>
    </submittedName>
</protein>
<keyword evidence="8" id="KW-0732">Signal</keyword>